<evidence type="ECO:0000256" key="1">
    <source>
        <dbReference type="ARBA" id="ARBA00004606"/>
    </source>
</evidence>
<dbReference type="GO" id="GO:0016020">
    <property type="term" value="C:membrane"/>
    <property type="evidence" value="ECO:0007669"/>
    <property type="project" value="UniProtKB-SubCell"/>
</dbReference>
<dbReference type="AlphaFoldDB" id="A0A8T0GHU2"/>
<dbReference type="EMBL" id="CM026431">
    <property type="protein sequence ID" value="KAG0558165.1"/>
    <property type="molecule type" value="Genomic_DNA"/>
</dbReference>
<gene>
    <name evidence="7" type="ORF">KC19_10G009200</name>
</gene>
<keyword evidence="3" id="KW-0808">Transferase</keyword>
<evidence type="ECO:0000256" key="6">
    <source>
        <dbReference type="SAM" id="MobiDB-lite"/>
    </source>
</evidence>
<organism evidence="7 8">
    <name type="scientific">Ceratodon purpureus</name>
    <name type="common">Fire moss</name>
    <name type="synonym">Dicranum purpureum</name>
    <dbReference type="NCBI Taxonomy" id="3225"/>
    <lineage>
        <taxon>Eukaryota</taxon>
        <taxon>Viridiplantae</taxon>
        <taxon>Streptophyta</taxon>
        <taxon>Embryophyta</taxon>
        <taxon>Bryophyta</taxon>
        <taxon>Bryophytina</taxon>
        <taxon>Bryopsida</taxon>
        <taxon>Dicranidae</taxon>
        <taxon>Pseudoditrichales</taxon>
        <taxon>Ditrichaceae</taxon>
        <taxon>Ceratodon</taxon>
    </lineage>
</organism>
<dbReference type="PANTHER" id="PTHR45719">
    <property type="entry name" value="GLYCOSYLTRANSFERASE"/>
    <property type="match status" value="1"/>
</dbReference>
<dbReference type="InterPro" id="IPR044610">
    <property type="entry name" value="GLCAT14A/B/C"/>
</dbReference>
<keyword evidence="4" id="KW-0472">Membrane</keyword>
<evidence type="ECO:0000256" key="3">
    <source>
        <dbReference type="ARBA" id="ARBA00022679"/>
    </source>
</evidence>
<evidence type="ECO:0000256" key="2">
    <source>
        <dbReference type="ARBA" id="ARBA00022676"/>
    </source>
</evidence>
<keyword evidence="8" id="KW-1185">Reference proteome</keyword>
<protein>
    <submittedName>
        <fullName evidence="7">Uncharacterized protein</fullName>
    </submittedName>
</protein>
<comment type="subcellular location">
    <subcellularLocation>
        <location evidence="1">Membrane</location>
        <topology evidence="1">Single-pass type II membrane protein</topology>
    </subcellularLocation>
</comment>
<keyword evidence="2" id="KW-0328">Glycosyltransferase</keyword>
<evidence type="ECO:0000256" key="4">
    <source>
        <dbReference type="ARBA" id="ARBA00023136"/>
    </source>
</evidence>
<evidence type="ECO:0000313" key="8">
    <source>
        <dbReference type="Proteomes" id="UP000822688"/>
    </source>
</evidence>
<evidence type="ECO:0000256" key="5">
    <source>
        <dbReference type="ARBA" id="ARBA00023180"/>
    </source>
</evidence>
<comment type="caution">
    <text evidence="7">The sequence shown here is derived from an EMBL/GenBank/DDBJ whole genome shotgun (WGS) entry which is preliminary data.</text>
</comment>
<dbReference type="Proteomes" id="UP000822688">
    <property type="component" value="Chromosome 10"/>
</dbReference>
<proteinExistence type="predicted"/>
<keyword evidence="5" id="KW-0325">Glycoprotein</keyword>
<accession>A0A8T0GHU2</accession>
<feature type="region of interest" description="Disordered" evidence="6">
    <location>
        <begin position="1"/>
        <end position="23"/>
    </location>
</feature>
<dbReference type="Pfam" id="PF02485">
    <property type="entry name" value="Branch"/>
    <property type="match status" value="1"/>
</dbReference>
<name>A0A8T0GHU2_CERPU</name>
<dbReference type="OrthoDB" id="2019572at2759"/>
<dbReference type="GO" id="GO:0015020">
    <property type="term" value="F:glucuronosyltransferase activity"/>
    <property type="evidence" value="ECO:0007669"/>
    <property type="project" value="InterPro"/>
</dbReference>
<reference evidence="7" key="1">
    <citation type="submission" date="2020-06" db="EMBL/GenBank/DDBJ databases">
        <title>WGS assembly of Ceratodon purpureus strain R40.</title>
        <authorList>
            <person name="Carey S.B."/>
            <person name="Jenkins J."/>
            <person name="Shu S."/>
            <person name="Lovell J.T."/>
            <person name="Sreedasyam A."/>
            <person name="Maumus F."/>
            <person name="Tiley G.P."/>
            <person name="Fernandez-Pozo N."/>
            <person name="Barry K."/>
            <person name="Chen C."/>
            <person name="Wang M."/>
            <person name="Lipzen A."/>
            <person name="Daum C."/>
            <person name="Saski C.A."/>
            <person name="Payton A.C."/>
            <person name="Mcbreen J.C."/>
            <person name="Conrad R.E."/>
            <person name="Kollar L.M."/>
            <person name="Olsson S."/>
            <person name="Huttunen S."/>
            <person name="Landis J.B."/>
            <person name="Wickett N.J."/>
            <person name="Johnson M.G."/>
            <person name="Rensing S.A."/>
            <person name="Grimwood J."/>
            <person name="Schmutz J."/>
            <person name="Mcdaniel S.F."/>
        </authorList>
    </citation>
    <scope>NUCLEOTIDE SEQUENCE</scope>
    <source>
        <strain evidence="7">R40</strain>
    </source>
</reference>
<sequence length="456" mass="51734">MMMRGSLPQSESPTRSRLSRRALSAAEDGMKKLMQVPFSLATMERKWLSPLLASTMISIVLLLVATLSLGYRGHRPVIAVNTARDSNQPENVQRITDEGPIAGLPRPPKFAYLISGTIGDGMQMQRLVQALYHPHNYYLLHLDLEAPEAERMDLARFVKKEAAFQEAGNVFVVGKANLVTYKGPTMIAATLHGAAILLRKAKDWDWFINLSASDYPLVTQDDLLHVFSYLPKDLNFIEHTSDIATWKEEQRVKPIIIDPGLYQDKKTDIYWMTQRRAVPTKFRLFTGSAWVVLTRSFMDYCNSGWDNLPRTLLMYYANFVSSPEGYFHTVLCNSQEFRNTTVNHDLHFIAWDNPPKQHPLALTLNFFENMTMSGAAFARKFEKEDPVLDKIDQELLKRGKNKFTPGGWCVGSDNDPCGVRGEYSLLRPGPGARRLEELVVRLLSPESFRSQQCVAI</sequence>
<evidence type="ECO:0000313" key="7">
    <source>
        <dbReference type="EMBL" id="KAG0558165.1"/>
    </source>
</evidence>
<dbReference type="PANTHER" id="PTHR45719:SF3">
    <property type="entry name" value="BETA-GLUCURONOSYLTRANSFERASE GLCAT14A"/>
    <property type="match status" value="1"/>
</dbReference>
<dbReference type="InterPro" id="IPR003406">
    <property type="entry name" value="Glyco_trans_14"/>
</dbReference>